<dbReference type="InterPro" id="IPR001640">
    <property type="entry name" value="Lgt"/>
</dbReference>
<proteinExistence type="predicted"/>
<organism evidence="7 8">
    <name type="scientific">Sulfitobacter brevis</name>
    <dbReference type="NCBI Taxonomy" id="74348"/>
    <lineage>
        <taxon>Bacteria</taxon>
        <taxon>Pseudomonadati</taxon>
        <taxon>Pseudomonadota</taxon>
        <taxon>Alphaproteobacteria</taxon>
        <taxon>Rhodobacterales</taxon>
        <taxon>Roseobacteraceae</taxon>
        <taxon>Sulfitobacter</taxon>
    </lineage>
</organism>
<dbReference type="GO" id="GO:0008961">
    <property type="term" value="F:phosphatidylglycerol-prolipoprotein diacylglyceryl transferase activity"/>
    <property type="evidence" value="ECO:0007669"/>
    <property type="project" value="InterPro"/>
</dbReference>
<dbReference type="PROSITE" id="PS51352">
    <property type="entry name" value="THIOREDOXIN_2"/>
    <property type="match status" value="1"/>
</dbReference>
<dbReference type="Proteomes" id="UP000198977">
    <property type="component" value="Unassembled WGS sequence"/>
</dbReference>
<dbReference type="STRING" id="74348.SAMN04488523_10849"/>
<feature type="transmembrane region" description="Helical" evidence="5">
    <location>
        <begin position="79"/>
        <end position="102"/>
    </location>
</feature>
<feature type="transmembrane region" description="Helical" evidence="5">
    <location>
        <begin position="109"/>
        <end position="130"/>
    </location>
</feature>
<keyword evidence="5" id="KW-0472">Membrane</keyword>
<dbReference type="PANTHER" id="PTHR42852">
    <property type="entry name" value="THIOL:DISULFIDE INTERCHANGE PROTEIN DSBE"/>
    <property type="match status" value="1"/>
</dbReference>
<dbReference type="PROSITE" id="PS00194">
    <property type="entry name" value="THIOREDOXIN_1"/>
    <property type="match status" value="1"/>
</dbReference>
<feature type="transmembrane region" description="Helical" evidence="5">
    <location>
        <begin position="12"/>
        <end position="33"/>
    </location>
</feature>
<evidence type="ECO:0000313" key="7">
    <source>
        <dbReference type="EMBL" id="SFE53319.1"/>
    </source>
</evidence>
<sequence length="274" mass="29418">MNPIAIGPLVFSQAQVLAFVAAAVLLIVSELTARLRPEHAKAIHWATTLTVVTWVVTARVGFVLANLSGFAASPRDVFAFWQGGFDPLAGICGVTVLLLVLLWRHQSTFAPLFAAVALAGTTAIAVGLMVPAPALRQLPEGLYASLDRGDPRPLATNGRPLVLNLWATWCPPCRREMPMMTEVAAAEQDVTFAFANQGESAATIRDFLTRLNLRTGAMVLDPQMNLMAELNMLGLPSTLFFSSDGHLQSVRTGEISRAALLAQIKDLKGVPNVH</sequence>
<comment type="subcellular location">
    <subcellularLocation>
        <location evidence="1">Cell envelope</location>
    </subcellularLocation>
</comment>
<dbReference type="InterPro" id="IPR013766">
    <property type="entry name" value="Thioredoxin_domain"/>
</dbReference>
<dbReference type="InterPro" id="IPR050553">
    <property type="entry name" value="Thioredoxin_ResA/DsbE_sf"/>
</dbReference>
<keyword evidence="4" id="KW-0676">Redox-active center</keyword>
<feature type="transmembrane region" description="Helical" evidence="5">
    <location>
        <begin position="45"/>
        <end position="67"/>
    </location>
</feature>
<keyword evidence="5" id="KW-1133">Transmembrane helix</keyword>
<evidence type="ECO:0000256" key="2">
    <source>
        <dbReference type="ARBA" id="ARBA00022748"/>
    </source>
</evidence>
<dbReference type="GO" id="GO:0017004">
    <property type="term" value="P:cytochrome complex assembly"/>
    <property type="evidence" value="ECO:0007669"/>
    <property type="project" value="UniProtKB-KW"/>
</dbReference>
<evidence type="ECO:0000256" key="3">
    <source>
        <dbReference type="ARBA" id="ARBA00023157"/>
    </source>
</evidence>
<keyword evidence="2" id="KW-0201">Cytochrome c-type biogenesis</keyword>
<dbReference type="Pfam" id="PF01790">
    <property type="entry name" value="LGT"/>
    <property type="match status" value="1"/>
</dbReference>
<dbReference type="InterPro" id="IPR013740">
    <property type="entry name" value="Redoxin"/>
</dbReference>
<dbReference type="GO" id="GO:0015036">
    <property type="term" value="F:disulfide oxidoreductase activity"/>
    <property type="evidence" value="ECO:0007669"/>
    <property type="project" value="UniProtKB-ARBA"/>
</dbReference>
<keyword evidence="8" id="KW-1185">Reference proteome</keyword>
<protein>
    <submittedName>
        <fullName evidence="7">Redoxin</fullName>
    </submittedName>
</protein>
<dbReference type="GO" id="GO:0005886">
    <property type="term" value="C:plasma membrane"/>
    <property type="evidence" value="ECO:0007669"/>
    <property type="project" value="InterPro"/>
</dbReference>
<evidence type="ECO:0000256" key="5">
    <source>
        <dbReference type="SAM" id="Phobius"/>
    </source>
</evidence>
<dbReference type="OrthoDB" id="9799347at2"/>
<dbReference type="Gene3D" id="3.40.30.10">
    <property type="entry name" value="Glutaredoxin"/>
    <property type="match status" value="1"/>
</dbReference>
<dbReference type="Pfam" id="PF08534">
    <property type="entry name" value="Redoxin"/>
    <property type="match status" value="1"/>
</dbReference>
<evidence type="ECO:0000256" key="1">
    <source>
        <dbReference type="ARBA" id="ARBA00004196"/>
    </source>
</evidence>
<dbReference type="SUPFAM" id="SSF52833">
    <property type="entry name" value="Thioredoxin-like"/>
    <property type="match status" value="1"/>
</dbReference>
<dbReference type="PANTHER" id="PTHR42852:SF6">
    <property type="entry name" value="THIOL:DISULFIDE INTERCHANGE PROTEIN DSBE"/>
    <property type="match status" value="1"/>
</dbReference>
<dbReference type="GO" id="GO:0030313">
    <property type="term" value="C:cell envelope"/>
    <property type="evidence" value="ECO:0007669"/>
    <property type="project" value="UniProtKB-SubCell"/>
</dbReference>
<dbReference type="InterPro" id="IPR036249">
    <property type="entry name" value="Thioredoxin-like_sf"/>
</dbReference>
<keyword evidence="3" id="KW-1015">Disulfide bond</keyword>
<keyword evidence="5" id="KW-0812">Transmembrane</keyword>
<gene>
    <name evidence="7" type="ORF">SAMN04488523_10849</name>
</gene>
<dbReference type="CDD" id="cd02966">
    <property type="entry name" value="TlpA_like_family"/>
    <property type="match status" value="1"/>
</dbReference>
<dbReference type="EMBL" id="FOMW01000008">
    <property type="protein sequence ID" value="SFE53319.1"/>
    <property type="molecule type" value="Genomic_DNA"/>
</dbReference>
<evidence type="ECO:0000313" key="8">
    <source>
        <dbReference type="Proteomes" id="UP000198977"/>
    </source>
</evidence>
<feature type="domain" description="Thioredoxin" evidence="6">
    <location>
        <begin position="124"/>
        <end position="269"/>
    </location>
</feature>
<evidence type="ECO:0000259" key="6">
    <source>
        <dbReference type="PROSITE" id="PS51352"/>
    </source>
</evidence>
<dbReference type="AlphaFoldDB" id="A0A1I2BB80"/>
<dbReference type="InterPro" id="IPR017937">
    <property type="entry name" value="Thioredoxin_CS"/>
</dbReference>
<reference evidence="7 8" key="1">
    <citation type="submission" date="2016-10" db="EMBL/GenBank/DDBJ databases">
        <authorList>
            <person name="de Groot N.N."/>
        </authorList>
    </citation>
    <scope>NUCLEOTIDE SEQUENCE [LARGE SCALE GENOMIC DNA]</scope>
    <source>
        <strain evidence="7 8">DSM 11443</strain>
    </source>
</reference>
<dbReference type="RefSeq" id="WP_093924093.1">
    <property type="nucleotide sequence ID" value="NZ_FOMW01000008.1"/>
</dbReference>
<accession>A0A1I2BB80</accession>
<name>A0A1I2BB80_9RHOB</name>
<evidence type="ECO:0000256" key="4">
    <source>
        <dbReference type="ARBA" id="ARBA00023284"/>
    </source>
</evidence>
<dbReference type="GO" id="GO:0042158">
    <property type="term" value="P:lipoprotein biosynthetic process"/>
    <property type="evidence" value="ECO:0007669"/>
    <property type="project" value="InterPro"/>
</dbReference>